<dbReference type="Proteomes" id="UP001143856">
    <property type="component" value="Unassembled WGS sequence"/>
</dbReference>
<evidence type="ECO:0000313" key="1">
    <source>
        <dbReference type="EMBL" id="KAJ2966402.1"/>
    </source>
</evidence>
<dbReference type="EMBL" id="JAPDGR010005130">
    <property type="protein sequence ID" value="KAJ2966402.1"/>
    <property type="molecule type" value="Genomic_DNA"/>
</dbReference>
<sequence>MDDSETNLAGSSALFTNMIVTPPSTLVAGVEKLLSNPELNGQVAEIHGDSVTLRPPHEVVDADSQHNLAEFTRVGYGL</sequence>
<name>A0ACC1MHA5_9PEZI</name>
<keyword evidence="2" id="KW-1185">Reference proteome</keyword>
<gene>
    <name evidence="1" type="ORF">NUW58_g10669</name>
</gene>
<accession>A0ACC1MHA5</accession>
<comment type="caution">
    <text evidence="1">The sequence shown here is derived from an EMBL/GenBank/DDBJ whole genome shotgun (WGS) entry which is preliminary data.</text>
</comment>
<evidence type="ECO:0000313" key="2">
    <source>
        <dbReference type="Proteomes" id="UP001143856"/>
    </source>
</evidence>
<proteinExistence type="predicted"/>
<reference evidence="1" key="1">
    <citation type="submission" date="2022-10" db="EMBL/GenBank/DDBJ databases">
        <title>Genome Sequence of Xylaria curta.</title>
        <authorList>
            <person name="Buettner E."/>
        </authorList>
    </citation>
    <scope>NUCLEOTIDE SEQUENCE</scope>
    <source>
        <strain evidence="1">Babe10</strain>
    </source>
</reference>
<organism evidence="1 2">
    <name type="scientific">Xylaria curta</name>
    <dbReference type="NCBI Taxonomy" id="42375"/>
    <lineage>
        <taxon>Eukaryota</taxon>
        <taxon>Fungi</taxon>
        <taxon>Dikarya</taxon>
        <taxon>Ascomycota</taxon>
        <taxon>Pezizomycotina</taxon>
        <taxon>Sordariomycetes</taxon>
        <taxon>Xylariomycetidae</taxon>
        <taxon>Xylariales</taxon>
        <taxon>Xylariaceae</taxon>
        <taxon>Xylaria</taxon>
    </lineage>
</organism>
<protein>
    <submittedName>
        <fullName evidence="1">Uncharacterized protein</fullName>
    </submittedName>
</protein>